<evidence type="ECO:0000256" key="8">
    <source>
        <dbReference type="ARBA" id="ARBA00022777"/>
    </source>
</evidence>
<dbReference type="FunFam" id="3.30.430.20:FF:000002">
    <property type="entry name" value="Cysteine-rich receptor-like protein kinase 10"/>
    <property type="match status" value="1"/>
</dbReference>
<organism evidence="20 21">
    <name type="scientific">Oldenlandia corymbosa var. corymbosa</name>
    <dbReference type="NCBI Taxonomy" id="529605"/>
    <lineage>
        <taxon>Eukaryota</taxon>
        <taxon>Viridiplantae</taxon>
        <taxon>Streptophyta</taxon>
        <taxon>Embryophyta</taxon>
        <taxon>Tracheophyta</taxon>
        <taxon>Spermatophyta</taxon>
        <taxon>Magnoliopsida</taxon>
        <taxon>eudicotyledons</taxon>
        <taxon>Gunneridae</taxon>
        <taxon>Pentapetalae</taxon>
        <taxon>asterids</taxon>
        <taxon>lamiids</taxon>
        <taxon>Gentianales</taxon>
        <taxon>Rubiaceae</taxon>
        <taxon>Rubioideae</taxon>
        <taxon>Spermacoceae</taxon>
        <taxon>Hedyotis-Oldenlandia complex</taxon>
        <taxon>Oldenlandia</taxon>
    </lineage>
</organism>
<dbReference type="Pfam" id="PF00069">
    <property type="entry name" value="Pkinase"/>
    <property type="match status" value="1"/>
</dbReference>
<keyword evidence="6" id="KW-0677">Repeat</keyword>
<dbReference type="GO" id="GO:0004674">
    <property type="term" value="F:protein serine/threonine kinase activity"/>
    <property type="evidence" value="ECO:0007669"/>
    <property type="project" value="UniProtKB-KW"/>
</dbReference>
<dbReference type="InterPro" id="IPR017441">
    <property type="entry name" value="Protein_kinase_ATP_BS"/>
</dbReference>
<dbReference type="Proteomes" id="UP001161247">
    <property type="component" value="Chromosome 9"/>
</dbReference>
<dbReference type="InterPro" id="IPR011009">
    <property type="entry name" value="Kinase-like_dom_sf"/>
</dbReference>
<dbReference type="PROSITE" id="PS50011">
    <property type="entry name" value="PROTEIN_KINASE_DOM"/>
    <property type="match status" value="1"/>
</dbReference>
<dbReference type="InterPro" id="IPR038408">
    <property type="entry name" value="GNK2_sf"/>
</dbReference>
<evidence type="ECO:0000256" key="4">
    <source>
        <dbReference type="ARBA" id="ARBA00022692"/>
    </source>
</evidence>
<dbReference type="FunFam" id="1.10.510.10:FF:000129">
    <property type="entry name" value="cysteine-rich receptor-like protein kinase 10"/>
    <property type="match status" value="1"/>
</dbReference>
<keyword evidence="2" id="KW-0723">Serine/threonine-protein kinase</keyword>
<keyword evidence="4 16" id="KW-0812">Transmembrane</keyword>
<evidence type="ECO:0000259" key="19">
    <source>
        <dbReference type="PROSITE" id="PS51473"/>
    </source>
</evidence>
<evidence type="ECO:0000256" key="1">
    <source>
        <dbReference type="ARBA" id="ARBA00004167"/>
    </source>
</evidence>
<evidence type="ECO:0000256" key="17">
    <source>
        <dbReference type="SAM" id="SignalP"/>
    </source>
</evidence>
<dbReference type="FunFam" id="3.30.200.20:FF:000727">
    <property type="entry name" value="Cysteine-rich RLK (RECEPTOR-like protein kinase) 23"/>
    <property type="match status" value="1"/>
</dbReference>
<evidence type="ECO:0000256" key="15">
    <source>
        <dbReference type="SAM" id="MobiDB-lite"/>
    </source>
</evidence>
<keyword evidence="7 14" id="KW-0547">Nucleotide-binding</keyword>
<keyword evidence="5 17" id="KW-0732">Signal</keyword>
<dbReference type="CDD" id="cd14066">
    <property type="entry name" value="STKc_IRAK"/>
    <property type="match status" value="1"/>
</dbReference>
<accession>A0AAV1ED60</accession>
<dbReference type="PROSITE" id="PS00108">
    <property type="entry name" value="PROTEIN_KINASE_ST"/>
    <property type="match status" value="1"/>
</dbReference>
<keyword evidence="3" id="KW-0808">Transferase</keyword>
<dbReference type="CDD" id="cd23509">
    <property type="entry name" value="Gnk2-like"/>
    <property type="match status" value="2"/>
</dbReference>
<protein>
    <submittedName>
        <fullName evidence="20">OLC1v1019042C1</fullName>
    </submittedName>
</protein>
<dbReference type="PROSITE" id="PS00107">
    <property type="entry name" value="PROTEIN_KINASE_ATP"/>
    <property type="match status" value="1"/>
</dbReference>
<dbReference type="InterPro" id="IPR000719">
    <property type="entry name" value="Prot_kinase_dom"/>
</dbReference>
<feature type="signal peptide" evidence="17">
    <location>
        <begin position="1"/>
        <end position="26"/>
    </location>
</feature>
<evidence type="ECO:0000256" key="6">
    <source>
        <dbReference type="ARBA" id="ARBA00022737"/>
    </source>
</evidence>
<dbReference type="EMBL" id="OX459126">
    <property type="protein sequence ID" value="CAI9117624.1"/>
    <property type="molecule type" value="Genomic_DNA"/>
</dbReference>
<sequence length="686" mass="75763">MMISPLPFACFLLLVVLIISPDVCYSNPLAIYCPNTTLYNNNTSYGRTFRNNLDSLLSVLVSNASRPNGFQYYSAGTGETTAYGLFLCRGDVNASDCQTCLTDARPEVLSGCPNRNQVVAWYDYCMLRYSNQSFYSKKDSGIIWSLFNTQNVTDPDSLNRILGDLFDSIATRAANGDSSGKKFAVQDANFTTFQRRVYALGQCTPDLSTLDCQGCLADAISKLPNCCSGRQGGRVLFPSCNIRYETYPFYYQLPPPPPPPPSVQPPTPPRPPPPPLVPATATSKDNGGISVRTIVLIIVPIVAAIVVASAALFCIVRKAKPTQNVIPKMSDVSSIKADAESLKYNLVQVQACTNNFGDENMIGEGGFGSVFKGTLPNGQMVAVKRLSKNSTQGTEEFINEIVVVAKLQHRNLVRLLGYCLEGEEKLLIFEYVPNKSLDHFLFDPEKQSLLSWATRYQIIRGIARGLVYLHEDSRIKIIHRDLKPSNVLLDENMNPKIADFGMARLFEADQSEGNTNRIAGTFGYMSPEYVIHGLLSVKSDVYSFGVLVLEIISGKKNSDFFHSHGDDLLSYSWKQWRNGSPLTLLDPSVSESYDRKEVLQTMHIGFLCVQADVESRPTMAQVVLMLSSYSVTMPTPNMPAFFGNSQTQSFPTHQPLSQSTDKSSTGKTSLPESSQNEVSITEVYPR</sequence>
<dbReference type="InterPro" id="IPR008271">
    <property type="entry name" value="Ser/Thr_kinase_AS"/>
</dbReference>
<evidence type="ECO:0000256" key="13">
    <source>
        <dbReference type="ARBA" id="ARBA00023180"/>
    </source>
</evidence>
<keyword evidence="8" id="KW-0418">Kinase</keyword>
<dbReference type="PANTHER" id="PTHR27002:SF1050">
    <property type="entry name" value="CYSTEINE-RICH RECEPTOR-LIKE PROTEIN KINASE 5"/>
    <property type="match status" value="1"/>
</dbReference>
<dbReference type="PROSITE" id="PS51473">
    <property type="entry name" value="GNK2"/>
    <property type="match status" value="2"/>
</dbReference>
<dbReference type="AlphaFoldDB" id="A0AAV1ED60"/>
<evidence type="ECO:0000256" key="2">
    <source>
        <dbReference type="ARBA" id="ARBA00022527"/>
    </source>
</evidence>
<dbReference type="FunFam" id="3.30.430.20:FF:000009">
    <property type="entry name" value="Cysteine-rich receptor-like protein kinase 28"/>
    <property type="match status" value="1"/>
</dbReference>
<proteinExistence type="predicted"/>
<feature type="transmembrane region" description="Helical" evidence="16">
    <location>
        <begin position="294"/>
        <end position="316"/>
    </location>
</feature>
<evidence type="ECO:0000256" key="16">
    <source>
        <dbReference type="SAM" id="Phobius"/>
    </source>
</evidence>
<feature type="compositionally biased region" description="Pro residues" evidence="15">
    <location>
        <begin position="255"/>
        <end position="277"/>
    </location>
</feature>
<keyword evidence="21" id="KW-1185">Reference proteome</keyword>
<evidence type="ECO:0000313" key="21">
    <source>
        <dbReference type="Proteomes" id="UP001161247"/>
    </source>
</evidence>
<feature type="binding site" evidence="14">
    <location>
        <position position="384"/>
    </location>
    <ligand>
        <name>ATP</name>
        <dbReference type="ChEBI" id="CHEBI:30616"/>
    </ligand>
</feature>
<feature type="domain" description="Protein kinase" evidence="18">
    <location>
        <begin position="356"/>
        <end position="641"/>
    </location>
</feature>
<feature type="domain" description="Gnk2-homologous" evidence="19">
    <location>
        <begin position="27"/>
        <end position="134"/>
    </location>
</feature>
<evidence type="ECO:0000256" key="3">
    <source>
        <dbReference type="ARBA" id="ARBA00022679"/>
    </source>
</evidence>
<dbReference type="Pfam" id="PF01657">
    <property type="entry name" value="Stress-antifung"/>
    <property type="match status" value="2"/>
</dbReference>
<keyword evidence="9 14" id="KW-0067">ATP-binding</keyword>
<name>A0AAV1ED60_OLDCO</name>
<dbReference type="GO" id="GO:0006950">
    <property type="term" value="P:response to stress"/>
    <property type="evidence" value="ECO:0007669"/>
    <property type="project" value="UniProtKB-ARBA"/>
</dbReference>
<evidence type="ECO:0000259" key="18">
    <source>
        <dbReference type="PROSITE" id="PS50011"/>
    </source>
</evidence>
<feature type="region of interest" description="Disordered" evidence="15">
    <location>
        <begin position="642"/>
        <end position="686"/>
    </location>
</feature>
<feature type="domain" description="Gnk2-homologous" evidence="19">
    <location>
        <begin position="140"/>
        <end position="249"/>
    </location>
</feature>
<dbReference type="SMART" id="SM00220">
    <property type="entry name" value="S_TKc"/>
    <property type="match status" value="1"/>
</dbReference>
<evidence type="ECO:0000256" key="14">
    <source>
        <dbReference type="PROSITE-ProRule" id="PRU10141"/>
    </source>
</evidence>
<dbReference type="GO" id="GO:0005886">
    <property type="term" value="C:plasma membrane"/>
    <property type="evidence" value="ECO:0007669"/>
    <property type="project" value="TreeGrafter"/>
</dbReference>
<comment type="subcellular location">
    <subcellularLocation>
        <location evidence="1">Membrane</location>
        <topology evidence="1">Single-pass membrane protein</topology>
    </subcellularLocation>
</comment>
<evidence type="ECO:0000256" key="11">
    <source>
        <dbReference type="ARBA" id="ARBA00023136"/>
    </source>
</evidence>
<evidence type="ECO:0000256" key="7">
    <source>
        <dbReference type="ARBA" id="ARBA00022741"/>
    </source>
</evidence>
<gene>
    <name evidence="20" type="ORF">OLC1_LOCUS23662</name>
</gene>
<keyword evidence="13" id="KW-0325">Glycoprotein</keyword>
<dbReference type="PANTHER" id="PTHR27002">
    <property type="entry name" value="RECEPTOR-LIKE SERINE/THREONINE-PROTEIN KINASE SD1-8"/>
    <property type="match status" value="1"/>
</dbReference>
<evidence type="ECO:0000256" key="5">
    <source>
        <dbReference type="ARBA" id="ARBA00022729"/>
    </source>
</evidence>
<dbReference type="Gene3D" id="3.30.200.20">
    <property type="entry name" value="Phosphorylase Kinase, domain 1"/>
    <property type="match status" value="1"/>
</dbReference>
<dbReference type="Gene3D" id="3.30.430.20">
    <property type="entry name" value="Gnk2 domain, C-X8-C-X2-C motif"/>
    <property type="match status" value="2"/>
</dbReference>
<reference evidence="20" key="1">
    <citation type="submission" date="2023-03" db="EMBL/GenBank/DDBJ databases">
        <authorList>
            <person name="Julca I."/>
        </authorList>
    </citation>
    <scope>NUCLEOTIDE SEQUENCE</scope>
</reference>
<feature type="compositionally biased region" description="Polar residues" evidence="15">
    <location>
        <begin position="643"/>
        <end position="679"/>
    </location>
</feature>
<evidence type="ECO:0000256" key="10">
    <source>
        <dbReference type="ARBA" id="ARBA00022989"/>
    </source>
</evidence>
<evidence type="ECO:0000256" key="9">
    <source>
        <dbReference type="ARBA" id="ARBA00022840"/>
    </source>
</evidence>
<keyword evidence="10 16" id="KW-1133">Transmembrane helix</keyword>
<dbReference type="SUPFAM" id="SSF56112">
    <property type="entry name" value="Protein kinase-like (PK-like)"/>
    <property type="match status" value="1"/>
</dbReference>
<dbReference type="GO" id="GO:0005524">
    <property type="term" value="F:ATP binding"/>
    <property type="evidence" value="ECO:0007669"/>
    <property type="project" value="UniProtKB-UniRule"/>
</dbReference>
<dbReference type="InterPro" id="IPR002902">
    <property type="entry name" value="GNK2"/>
</dbReference>
<evidence type="ECO:0000313" key="20">
    <source>
        <dbReference type="EMBL" id="CAI9117624.1"/>
    </source>
</evidence>
<feature type="region of interest" description="Disordered" evidence="15">
    <location>
        <begin position="255"/>
        <end position="284"/>
    </location>
</feature>
<keyword evidence="12" id="KW-0675">Receptor</keyword>
<evidence type="ECO:0000256" key="12">
    <source>
        <dbReference type="ARBA" id="ARBA00023170"/>
    </source>
</evidence>
<keyword evidence="11 16" id="KW-0472">Membrane</keyword>
<dbReference type="Gene3D" id="1.10.510.10">
    <property type="entry name" value="Transferase(Phosphotransferase) domain 1"/>
    <property type="match status" value="1"/>
</dbReference>
<feature type="chain" id="PRO_5043426840" evidence="17">
    <location>
        <begin position="27"/>
        <end position="686"/>
    </location>
</feature>